<dbReference type="PANTHER" id="PTHR46543">
    <property type="entry name" value="ZINC FINGER CCHC DOMAIN-CONTAINING PROTEIN 7"/>
    <property type="match status" value="1"/>
</dbReference>
<dbReference type="GO" id="GO:0071038">
    <property type="term" value="P:TRAMP-dependent tRNA surveillance pathway"/>
    <property type="evidence" value="ECO:0007669"/>
    <property type="project" value="TreeGrafter"/>
</dbReference>
<organism evidence="9 10">
    <name type="scientific">Ascoidea rubescens DSM 1968</name>
    <dbReference type="NCBI Taxonomy" id="1344418"/>
    <lineage>
        <taxon>Eukaryota</taxon>
        <taxon>Fungi</taxon>
        <taxon>Dikarya</taxon>
        <taxon>Ascomycota</taxon>
        <taxon>Saccharomycotina</taxon>
        <taxon>Saccharomycetes</taxon>
        <taxon>Ascoideaceae</taxon>
        <taxon>Ascoidea</taxon>
    </lineage>
</organism>
<proteinExistence type="predicted"/>
<feature type="non-terminal residue" evidence="9">
    <location>
        <position position="213"/>
    </location>
</feature>
<dbReference type="GO" id="GO:0071037">
    <property type="term" value="P:nuclear polyadenylation-dependent snRNA catabolic process"/>
    <property type="evidence" value="ECO:0007669"/>
    <property type="project" value="TreeGrafter"/>
</dbReference>
<evidence type="ECO:0000256" key="2">
    <source>
        <dbReference type="ARBA" id="ARBA00022723"/>
    </source>
</evidence>
<dbReference type="FunCoup" id="A0A1D2VC82">
    <property type="interactions" value="343"/>
</dbReference>
<evidence type="ECO:0000256" key="6">
    <source>
        <dbReference type="ARBA" id="ARBA00023242"/>
    </source>
</evidence>
<feature type="domain" description="CCHC-type" evidence="8">
    <location>
        <begin position="157"/>
        <end position="170"/>
    </location>
</feature>
<comment type="subcellular location">
    <subcellularLocation>
        <location evidence="1">Nucleus</location>
    </subcellularLocation>
</comment>
<dbReference type="InParanoid" id="A0A1D2VC82"/>
<name>A0A1D2VC82_9ASCO</name>
<dbReference type="EMBL" id="KV454487">
    <property type="protein sequence ID" value="ODV59235.1"/>
    <property type="molecule type" value="Genomic_DNA"/>
</dbReference>
<dbReference type="InterPro" id="IPR051644">
    <property type="entry name" value="TRAMP_AT-DNA-binding"/>
</dbReference>
<dbReference type="RefSeq" id="XP_020045542.1">
    <property type="nucleotide sequence ID" value="XM_020190820.1"/>
</dbReference>
<dbReference type="OrthoDB" id="7608935at2759"/>
<evidence type="ECO:0000313" key="10">
    <source>
        <dbReference type="Proteomes" id="UP000095038"/>
    </source>
</evidence>
<dbReference type="GO" id="GO:0008270">
    <property type="term" value="F:zinc ion binding"/>
    <property type="evidence" value="ECO:0007669"/>
    <property type="project" value="UniProtKB-KW"/>
</dbReference>
<evidence type="ECO:0000256" key="4">
    <source>
        <dbReference type="ARBA" id="ARBA00022771"/>
    </source>
</evidence>
<dbReference type="PROSITE" id="PS50158">
    <property type="entry name" value="ZF_CCHC"/>
    <property type="match status" value="2"/>
</dbReference>
<dbReference type="GO" id="GO:0071031">
    <property type="term" value="P:nuclear mRNA surveillance of mRNA 3'-end processing"/>
    <property type="evidence" value="ECO:0007669"/>
    <property type="project" value="TreeGrafter"/>
</dbReference>
<accession>A0A1D2VC82</accession>
<gene>
    <name evidence="9" type="ORF">ASCRUDRAFT_38062</name>
</gene>
<dbReference type="GO" id="GO:0071036">
    <property type="term" value="P:nuclear polyadenylation-dependent snoRNA catabolic process"/>
    <property type="evidence" value="ECO:0007669"/>
    <property type="project" value="TreeGrafter"/>
</dbReference>
<protein>
    <recommendedName>
        <fullName evidence="8">CCHC-type domain-containing protein</fullName>
    </recommendedName>
</protein>
<dbReference type="AlphaFoldDB" id="A0A1D2VC82"/>
<keyword evidence="2" id="KW-0479">Metal-binding</keyword>
<feature type="domain" description="CCHC-type" evidence="8">
    <location>
        <begin position="96"/>
        <end position="111"/>
    </location>
</feature>
<keyword evidence="10" id="KW-1185">Reference proteome</keyword>
<evidence type="ECO:0000256" key="7">
    <source>
        <dbReference type="PROSITE-ProRule" id="PRU00047"/>
    </source>
</evidence>
<dbReference type="GO" id="GO:0071035">
    <property type="term" value="P:nuclear polyadenylation-dependent rRNA catabolic process"/>
    <property type="evidence" value="ECO:0007669"/>
    <property type="project" value="TreeGrafter"/>
</dbReference>
<evidence type="ECO:0000256" key="5">
    <source>
        <dbReference type="ARBA" id="ARBA00022833"/>
    </source>
</evidence>
<keyword evidence="5" id="KW-0862">Zinc</keyword>
<sequence length="213" mass="24455">MDDISLSDSELPLPKQNKDKVYSLSIDEVDDNPDELIDLRGQGRYFGNSEDSANLIICSVCHEPGHMRASCKSVICHSCGMLNDHYTQHCLKTSVCTNCGEKGHFRNKCTKQQRRIYCNKCDSRHHNSDRCPLIWRSYIVTNKHNEKVLPMVLNIYCYNCAKKGHYGDDCDLKRNSKVPNTDGSAFSGDNLPGVLRDKYWTALKKRNYDDYNY</sequence>
<keyword evidence="3" id="KW-0677">Repeat</keyword>
<dbReference type="Pfam" id="PF00098">
    <property type="entry name" value="zf-CCHC"/>
    <property type="match status" value="2"/>
</dbReference>
<dbReference type="Gene3D" id="4.10.60.10">
    <property type="entry name" value="Zinc finger, CCHC-type"/>
    <property type="match status" value="1"/>
</dbReference>
<dbReference type="GO" id="GO:0031499">
    <property type="term" value="C:TRAMP complex"/>
    <property type="evidence" value="ECO:0007669"/>
    <property type="project" value="TreeGrafter"/>
</dbReference>
<dbReference type="Proteomes" id="UP000095038">
    <property type="component" value="Unassembled WGS sequence"/>
</dbReference>
<keyword evidence="4 7" id="KW-0863">Zinc-finger</keyword>
<reference evidence="10" key="1">
    <citation type="submission" date="2016-05" db="EMBL/GenBank/DDBJ databases">
        <title>Comparative genomics of biotechnologically important yeasts.</title>
        <authorList>
            <consortium name="DOE Joint Genome Institute"/>
            <person name="Riley R."/>
            <person name="Haridas S."/>
            <person name="Wolfe K.H."/>
            <person name="Lopes M.R."/>
            <person name="Hittinger C.T."/>
            <person name="Goker M."/>
            <person name="Salamov A."/>
            <person name="Wisecaver J."/>
            <person name="Long T.M."/>
            <person name="Aerts A.L."/>
            <person name="Barry K."/>
            <person name="Choi C."/>
            <person name="Clum A."/>
            <person name="Coughlan A.Y."/>
            <person name="Deshpande S."/>
            <person name="Douglass A.P."/>
            <person name="Hanson S.J."/>
            <person name="Klenk H.-P."/>
            <person name="Labutti K."/>
            <person name="Lapidus A."/>
            <person name="Lindquist E."/>
            <person name="Lipzen A."/>
            <person name="Meier-Kolthoff J.P."/>
            <person name="Ohm R.A."/>
            <person name="Otillar R.P."/>
            <person name="Pangilinan J."/>
            <person name="Peng Y."/>
            <person name="Rokas A."/>
            <person name="Rosa C.A."/>
            <person name="Scheuner C."/>
            <person name="Sibirny A.A."/>
            <person name="Slot J.C."/>
            <person name="Stielow J.B."/>
            <person name="Sun H."/>
            <person name="Kurtzman C.P."/>
            <person name="Blackwell M."/>
            <person name="Grigoriev I.V."/>
            <person name="Jeffries T.W."/>
        </authorList>
    </citation>
    <scope>NUCLEOTIDE SEQUENCE [LARGE SCALE GENOMIC DNA]</scope>
    <source>
        <strain evidence="10">DSM 1968</strain>
    </source>
</reference>
<dbReference type="InterPro" id="IPR001878">
    <property type="entry name" value="Znf_CCHC"/>
</dbReference>
<dbReference type="Pfam" id="PF21759">
    <property type="entry name" value="AIR2-like_ZnK4"/>
    <property type="match status" value="1"/>
</dbReference>
<evidence type="ECO:0000256" key="1">
    <source>
        <dbReference type="ARBA" id="ARBA00004123"/>
    </source>
</evidence>
<dbReference type="GO" id="GO:0071039">
    <property type="term" value="P:nuclear polyadenylation-dependent CUT catabolic process"/>
    <property type="evidence" value="ECO:0007669"/>
    <property type="project" value="TreeGrafter"/>
</dbReference>
<dbReference type="Pfam" id="PF16588">
    <property type="entry name" value="zf-C2H2_10"/>
    <property type="match status" value="1"/>
</dbReference>
<evidence type="ECO:0000313" key="9">
    <source>
        <dbReference type="EMBL" id="ODV59235.1"/>
    </source>
</evidence>
<dbReference type="GeneID" id="30964456"/>
<dbReference type="InterPro" id="IPR036875">
    <property type="entry name" value="Znf_CCHC_sf"/>
</dbReference>
<evidence type="ECO:0000256" key="3">
    <source>
        <dbReference type="ARBA" id="ARBA00022737"/>
    </source>
</evidence>
<dbReference type="GO" id="GO:0003723">
    <property type="term" value="F:RNA binding"/>
    <property type="evidence" value="ECO:0007669"/>
    <property type="project" value="TreeGrafter"/>
</dbReference>
<evidence type="ECO:0000259" key="8">
    <source>
        <dbReference type="PROSITE" id="PS50158"/>
    </source>
</evidence>
<dbReference type="STRING" id="1344418.A0A1D2VC82"/>
<dbReference type="SMART" id="SM00343">
    <property type="entry name" value="ZnF_C2HC"/>
    <property type="match status" value="4"/>
</dbReference>
<dbReference type="InterPro" id="IPR049024">
    <property type="entry name" value="AIR2-like_ZnK4"/>
</dbReference>
<dbReference type="SUPFAM" id="SSF57756">
    <property type="entry name" value="Retrovirus zinc finger-like domains"/>
    <property type="match status" value="2"/>
</dbReference>
<keyword evidence="6" id="KW-0539">Nucleus</keyword>
<dbReference type="PANTHER" id="PTHR46543:SF1">
    <property type="entry name" value="ZINC FINGER CCHC DOMAIN-CONTAINING PROTEIN 7"/>
    <property type="match status" value="1"/>
</dbReference>